<dbReference type="EMBL" id="JANIIK010000114">
    <property type="protein sequence ID" value="KAJ3591447.1"/>
    <property type="molecule type" value="Genomic_DNA"/>
</dbReference>
<accession>A0A9Q0I8Y2</accession>
<dbReference type="Proteomes" id="UP001148018">
    <property type="component" value="Unassembled WGS sequence"/>
</dbReference>
<reference evidence="1" key="1">
    <citation type="submission" date="2022-07" db="EMBL/GenBank/DDBJ databases">
        <title>Chromosome-level genome of Muraenolepis orangiensis.</title>
        <authorList>
            <person name="Kim J."/>
        </authorList>
    </citation>
    <scope>NUCLEOTIDE SEQUENCE</scope>
    <source>
        <strain evidence="1">KU_S4_2022</strain>
        <tissue evidence="1">Muscle</tissue>
    </source>
</reference>
<keyword evidence="2" id="KW-1185">Reference proteome</keyword>
<name>A0A9Q0I8Y2_9TELE</name>
<gene>
    <name evidence="1" type="ORF">NHX12_009392</name>
</gene>
<evidence type="ECO:0000313" key="2">
    <source>
        <dbReference type="Proteomes" id="UP001148018"/>
    </source>
</evidence>
<feature type="non-terminal residue" evidence="1">
    <location>
        <position position="1"/>
    </location>
</feature>
<organism evidence="1 2">
    <name type="scientific">Muraenolepis orangiensis</name>
    <name type="common">Patagonian moray cod</name>
    <dbReference type="NCBI Taxonomy" id="630683"/>
    <lineage>
        <taxon>Eukaryota</taxon>
        <taxon>Metazoa</taxon>
        <taxon>Chordata</taxon>
        <taxon>Craniata</taxon>
        <taxon>Vertebrata</taxon>
        <taxon>Euteleostomi</taxon>
        <taxon>Actinopterygii</taxon>
        <taxon>Neopterygii</taxon>
        <taxon>Teleostei</taxon>
        <taxon>Neoteleostei</taxon>
        <taxon>Acanthomorphata</taxon>
        <taxon>Zeiogadaria</taxon>
        <taxon>Gadariae</taxon>
        <taxon>Gadiformes</taxon>
        <taxon>Muraenolepidoidei</taxon>
        <taxon>Muraenolepididae</taxon>
        <taxon>Muraenolepis</taxon>
    </lineage>
</organism>
<comment type="caution">
    <text evidence="1">The sequence shown here is derived from an EMBL/GenBank/DDBJ whole genome shotgun (WGS) entry which is preliminary data.</text>
</comment>
<dbReference type="AlphaFoldDB" id="A0A9Q0I8Y2"/>
<sequence>MEFGDLHGPLSLVTDPFSPATEAVVPPYVHTSVQLRLTTRDARPMRGVMRVTWSWATPLLITMVLLRLAQCEESPVVP</sequence>
<proteinExistence type="predicted"/>
<evidence type="ECO:0000313" key="1">
    <source>
        <dbReference type="EMBL" id="KAJ3591447.1"/>
    </source>
</evidence>
<protein>
    <submittedName>
        <fullName evidence="1">Uncharacterized protein</fullName>
    </submittedName>
</protein>